<keyword evidence="3 7" id="KW-0812">Transmembrane</keyword>
<feature type="transmembrane region" description="Helical" evidence="7">
    <location>
        <begin position="179"/>
        <end position="196"/>
    </location>
</feature>
<reference evidence="8 9" key="1">
    <citation type="journal article" date="2018" name="Front. Microbiol.">
        <title>Genome-Wide Analysis of Corynespora cassiicola Leaf Fall Disease Putative Effectors.</title>
        <authorList>
            <person name="Lopez D."/>
            <person name="Ribeiro S."/>
            <person name="Label P."/>
            <person name="Fumanal B."/>
            <person name="Venisse J.S."/>
            <person name="Kohler A."/>
            <person name="de Oliveira R.R."/>
            <person name="Labutti K."/>
            <person name="Lipzen A."/>
            <person name="Lail K."/>
            <person name="Bauer D."/>
            <person name="Ohm R.A."/>
            <person name="Barry K.W."/>
            <person name="Spatafora J."/>
            <person name="Grigoriev I.V."/>
            <person name="Martin F.M."/>
            <person name="Pujade-Renaud V."/>
        </authorList>
    </citation>
    <scope>NUCLEOTIDE SEQUENCE [LARGE SCALE GENOMIC DNA]</scope>
    <source>
        <strain evidence="8 9">Philippines</strain>
    </source>
</reference>
<dbReference type="STRING" id="1448308.A0A2T2NM81"/>
<evidence type="ECO:0000256" key="2">
    <source>
        <dbReference type="ARBA" id="ARBA00007018"/>
    </source>
</evidence>
<organism evidence="8 9">
    <name type="scientific">Corynespora cassiicola Philippines</name>
    <dbReference type="NCBI Taxonomy" id="1448308"/>
    <lineage>
        <taxon>Eukaryota</taxon>
        <taxon>Fungi</taxon>
        <taxon>Dikarya</taxon>
        <taxon>Ascomycota</taxon>
        <taxon>Pezizomycotina</taxon>
        <taxon>Dothideomycetes</taxon>
        <taxon>Pleosporomycetidae</taxon>
        <taxon>Pleosporales</taxon>
        <taxon>Corynesporascaceae</taxon>
        <taxon>Corynespora</taxon>
    </lineage>
</organism>
<keyword evidence="6" id="KW-0479">Metal-binding</keyword>
<keyword evidence="9" id="KW-1185">Reference proteome</keyword>
<comment type="similarity">
    <text evidence="2">Belongs to the ADIPOR family.</text>
</comment>
<dbReference type="GO" id="GO:0016020">
    <property type="term" value="C:membrane"/>
    <property type="evidence" value="ECO:0007669"/>
    <property type="project" value="UniProtKB-SubCell"/>
</dbReference>
<gene>
    <name evidence="8" type="ORF">BS50DRAFT_574806</name>
</gene>
<evidence type="ECO:0000256" key="7">
    <source>
        <dbReference type="SAM" id="Phobius"/>
    </source>
</evidence>
<keyword evidence="4 7" id="KW-1133">Transmembrane helix</keyword>
<dbReference type="Pfam" id="PF03006">
    <property type="entry name" value="HlyIII"/>
    <property type="match status" value="1"/>
</dbReference>
<feature type="transmembrane region" description="Helical" evidence="7">
    <location>
        <begin position="86"/>
        <end position="106"/>
    </location>
</feature>
<name>A0A2T2NM81_CORCC</name>
<feature type="transmembrane region" description="Helical" evidence="7">
    <location>
        <begin position="12"/>
        <end position="35"/>
    </location>
</feature>
<feature type="transmembrane region" description="Helical" evidence="7">
    <location>
        <begin position="47"/>
        <end position="70"/>
    </location>
</feature>
<dbReference type="AlphaFoldDB" id="A0A2T2NM81"/>
<comment type="subcellular location">
    <subcellularLocation>
        <location evidence="1">Membrane</location>
        <topology evidence="1">Multi-pass membrane protein</topology>
    </subcellularLocation>
</comment>
<dbReference type="PANTHER" id="PTHR20855:SF52">
    <property type="entry name" value="ADIPONECTIN RECEPTOR PROTEIN"/>
    <property type="match status" value="1"/>
</dbReference>
<dbReference type="OrthoDB" id="529367at2759"/>
<dbReference type="GO" id="GO:0006882">
    <property type="term" value="P:intracellular zinc ion homeostasis"/>
    <property type="evidence" value="ECO:0007669"/>
    <property type="project" value="TreeGrafter"/>
</dbReference>
<protein>
    <submittedName>
        <fullName evidence="8">Hly-III related protein</fullName>
    </submittedName>
</protein>
<dbReference type="EMBL" id="KZ678136">
    <property type="protein sequence ID" value="PSN66376.1"/>
    <property type="molecule type" value="Genomic_DNA"/>
</dbReference>
<evidence type="ECO:0000313" key="8">
    <source>
        <dbReference type="EMBL" id="PSN66376.1"/>
    </source>
</evidence>
<feature type="transmembrane region" description="Helical" evidence="7">
    <location>
        <begin position="112"/>
        <end position="135"/>
    </location>
</feature>
<dbReference type="PANTHER" id="PTHR20855">
    <property type="entry name" value="ADIPOR/PROGESTIN RECEPTOR-RELATED"/>
    <property type="match status" value="1"/>
</dbReference>
<evidence type="ECO:0000256" key="3">
    <source>
        <dbReference type="ARBA" id="ARBA00022692"/>
    </source>
</evidence>
<feature type="binding site" evidence="6">
    <location>
        <position position="214"/>
    </location>
    <ligand>
        <name>Zn(2+)</name>
        <dbReference type="ChEBI" id="CHEBI:29105"/>
    </ligand>
</feature>
<evidence type="ECO:0000256" key="4">
    <source>
        <dbReference type="ARBA" id="ARBA00022989"/>
    </source>
</evidence>
<proteinExistence type="inferred from homology"/>
<evidence type="ECO:0000313" key="9">
    <source>
        <dbReference type="Proteomes" id="UP000240883"/>
    </source>
</evidence>
<feature type="binding site" evidence="6">
    <location>
        <position position="218"/>
    </location>
    <ligand>
        <name>Zn(2+)</name>
        <dbReference type="ChEBI" id="CHEBI:29105"/>
    </ligand>
</feature>
<dbReference type="Proteomes" id="UP000240883">
    <property type="component" value="Unassembled WGS sequence"/>
</dbReference>
<evidence type="ECO:0000256" key="5">
    <source>
        <dbReference type="ARBA" id="ARBA00023136"/>
    </source>
</evidence>
<feature type="transmembrane region" description="Helical" evidence="7">
    <location>
        <begin position="147"/>
        <end position="167"/>
    </location>
</feature>
<sequence>MRSILVIHNETVNISSHLVGSVLFFTLPIPVYNMLQPVYVSASTADIIVFSSFFFGVAICFALSATFHIFNNHSEAVHVFGNQLDYLGIVILMWGSTIPCVYYGFFCTPALQITYYSLVSILALLCVYATLHPAFRRPHYRPYRTAMYSGLGLSFLIPIAHGVSRFGWSVQMDRMSLDWMALMAVLNLVGGGIYALRIPEKWYPRRFDVWGASHQIMHCMVICAGVAHLVGLVRAFEHVHGTDDICRVEG</sequence>
<dbReference type="GO" id="GO:0046872">
    <property type="term" value="F:metal ion binding"/>
    <property type="evidence" value="ECO:0007669"/>
    <property type="project" value="UniProtKB-KW"/>
</dbReference>
<feature type="binding site" evidence="6">
    <location>
        <position position="68"/>
    </location>
    <ligand>
        <name>Zn(2+)</name>
        <dbReference type="ChEBI" id="CHEBI:29105"/>
    </ligand>
</feature>
<accession>A0A2T2NM81</accession>
<keyword evidence="5 7" id="KW-0472">Membrane</keyword>
<dbReference type="InterPro" id="IPR004254">
    <property type="entry name" value="AdipoR/HlyIII-related"/>
</dbReference>
<keyword evidence="6" id="KW-0862">Zinc</keyword>
<evidence type="ECO:0000256" key="1">
    <source>
        <dbReference type="ARBA" id="ARBA00004141"/>
    </source>
</evidence>
<evidence type="ECO:0000256" key="6">
    <source>
        <dbReference type="PIRSR" id="PIRSR604254-1"/>
    </source>
</evidence>
<dbReference type="GO" id="GO:0038023">
    <property type="term" value="F:signaling receptor activity"/>
    <property type="evidence" value="ECO:0007669"/>
    <property type="project" value="TreeGrafter"/>
</dbReference>